<evidence type="ECO:0000313" key="2">
    <source>
        <dbReference type="Proteomes" id="UP000821865"/>
    </source>
</evidence>
<protein>
    <submittedName>
        <fullName evidence="1">Uncharacterized protein</fullName>
    </submittedName>
</protein>
<dbReference type="EMBL" id="CM023470">
    <property type="protein sequence ID" value="KAH7980740.1"/>
    <property type="molecule type" value="Genomic_DNA"/>
</dbReference>
<organism evidence="1 2">
    <name type="scientific">Dermacentor silvarum</name>
    <name type="common">Tick</name>
    <dbReference type="NCBI Taxonomy" id="543639"/>
    <lineage>
        <taxon>Eukaryota</taxon>
        <taxon>Metazoa</taxon>
        <taxon>Ecdysozoa</taxon>
        <taxon>Arthropoda</taxon>
        <taxon>Chelicerata</taxon>
        <taxon>Arachnida</taxon>
        <taxon>Acari</taxon>
        <taxon>Parasitiformes</taxon>
        <taxon>Ixodida</taxon>
        <taxon>Ixodoidea</taxon>
        <taxon>Ixodidae</taxon>
        <taxon>Rhipicephalinae</taxon>
        <taxon>Dermacentor</taxon>
    </lineage>
</organism>
<accession>A0ACB8E282</accession>
<proteinExistence type="predicted"/>
<name>A0ACB8E282_DERSI</name>
<sequence length="380" mass="41383">MEPTIPRISDQSPNSAIQPTQAGMDTTTPAQTINQSVPTSKAPELPAAQVMMEITATPLTISSLQPTAFESPDTHATNGAVGSRFCSHNQIVVLNPSNNCIGDSNSAPTIAPYFQALCSSCAEKADHHPWQQQRKCTKICASCLNTPPQPVTRTRETVLLRPAGNFTMSEIPAGALQDGFMAMGGTQIRDYRIRIQPEANLIAIKAWNPSLIPRFLGLTTTQDGVRTFALRPYEATPPDHARGIFHGFDVKDDGPTPLAQITCRTHKPVVARPLNNQGRNVSCDINNQGRNVLVTFTGPAFPRFITRCLHHKHITPFRPKAMVCTPCHQLGHPPTCAPQRHRAVPHVVVHPIVLRQIAAMSLLYAETVKARALPPITLAL</sequence>
<dbReference type="Proteomes" id="UP000821865">
    <property type="component" value="Chromosome 1"/>
</dbReference>
<keyword evidence="2" id="KW-1185">Reference proteome</keyword>
<evidence type="ECO:0000313" key="1">
    <source>
        <dbReference type="EMBL" id="KAH7980740.1"/>
    </source>
</evidence>
<reference evidence="1" key="1">
    <citation type="submission" date="2020-05" db="EMBL/GenBank/DDBJ databases">
        <title>Large-scale comparative analyses of tick genomes elucidate their genetic diversity and vector capacities.</title>
        <authorList>
            <person name="Jia N."/>
            <person name="Wang J."/>
            <person name="Shi W."/>
            <person name="Du L."/>
            <person name="Sun Y."/>
            <person name="Zhan W."/>
            <person name="Jiang J."/>
            <person name="Wang Q."/>
            <person name="Zhang B."/>
            <person name="Ji P."/>
            <person name="Sakyi L.B."/>
            <person name="Cui X."/>
            <person name="Yuan T."/>
            <person name="Jiang B."/>
            <person name="Yang W."/>
            <person name="Lam T.T.-Y."/>
            <person name="Chang Q."/>
            <person name="Ding S."/>
            <person name="Wang X."/>
            <person name="Zhu J."/>
            <person name="Ruan X."/>
            <person name="Zhao L."/>
            <person name="Wei J."/>
            <person name="Que T."/>
            <person name="Du C."/>
            <person name="Cheng J."/>
            <person name="Dai P."/>
            <person name="Han X."/>
            <person name="Huang E."/>
            <person name="Gao Y."/>
            <person name="Liu J."/>
            <person name="Shao H."/>
            <person name="Ye R."/>
            <person name="Li L."/>
            <person name="Wei W."/>
            <person name="Wang X."/>
            <person name="Wang C."/>
            <person name="Yang T."/>
            <person name="Huo Q."/>
            <person name="Li W."/>
            <person name="Guo W."/>
            <person name="Chen H."/>
            <person name="Zhou L."/>
            <person name="Ni X."/>
            <person name="Tian J."/>
            <person name="Zhou Y."/>
            <person name="Sheng Y."/>
            <person name="Liu T."/>
            <person name="Pan Y."/>
            <person name="Xia L."/>
            <person name="Li J."/>
            <person name="Zhao F."/>
            <person name="Cao W."/>
        </authorList>
    </citation>
    <scope>NUCLEOTIDE SEQUENCE</scope>
    <source>
        <strain evidence="1">Dsil-2018</strain>
    </source>
</reference>
<comment type="caution">
    <text evidence="1">The sequence shown here is derived from an EMBL/GenBank/DDBJ whole genome shotgun (WGS) entry which is preliminary data.</text>
</comment>
<gene>
    <name evidence="1" type="ORF">HPB49_018776</name>
</gene>